<evidence type="ECO:0000313" key="1">
    <source>
        <dbReference type="EMBL" id="EEF34465.1"/>
    </source>
</evidence>
<reference evidence="2" key="1">
    <citation type="journal article" date="2010" name="Nat. Biotechnol.">
        <title>Draft genome sequence of the oilseed species Ricinus communis.</title>
        <authorList>
            <person name="Chan A.P."/>
            <person name="Crabtree J."/>
            <person name="Zhao Q."/>
            <person name="Lorenzi H."/>
            <person name="Orvis J."/>
            <person name="Puiu D."/>
            <person name="Melake-Berhan A."/>
            <person name="Jones K.M."/>
            <person name="Redman J."/>
            <person name="Chen G."/>
            <person name="Cahoon E.B."/>
            <person name="Gedil M."/>
            <person name="Stanke M."/>
            <person name="Haas B.J."/>
            <person name="Wortman J.R."/>
            <person name="Fraser-Liggett C.M."/>
            <person name="Ravel J."/>
            <person name="Rabinowicz P.D."/>
        </authorList>
    </citation>
    <scope>NUCLEOTIDE SEQUENCE [LARGE SCALE GENOMIC DNA]</scope>
    <source>
        <strain evidence="2">cv. Hale</strain>
    </source>
</reference>
<organism evidence="1 2">
    <name type="scientific">Ricinus communis</name>
    <name type="common">Castor bean</name>
    <dbReference type="NCBI Taxonomy" id="3988"/>
    <lineage>
        <taxon>Eukaryota</taxon>
        <taxon>Viridiplantae</taxon>
        <taxon>Streptophyta</taxon>
        <taxon>Embryophyta</taxon>
        <taxon>Tracheophyta</taxon>
        <taxon>Spermatophyta</taxon>
        <taxon>Magnoliopsida</taxon>
        <taxon>eudicotyledons</taxon>
        <taxon>Gunneridae</taxon>
        <taxon>Pentapetalae</taxon>
        <taxon>rosids</taxon>
        <taxon>fabids</taxon>
        <taxon>Malpighiales</taxon>
        <taxon>Euphorbiaceae</taxon>
        <taxon>Acalyphoideae</taxon>
        <taxon>Acalypheae</taxon>
        <taxon>Ricinus</taxon>
    </lineage>
</organism>
<keyword evidence="2" id="KW-1185">Reference proteome</keyword>
<sequence>MEQFSPATLLQELRLIGGLVKITGWISSMENLTTRFILLEAIGEPPSQSFIFFQD</sequence>
<dbReference type="EMBL" id="EQ974068">
    <property type="protein sequence ID" value="EEF34465.1"/>
    <property type="molecule type" value="Genomic_DNA"/>
</dbReference>
<evidence type="ECO:0000313" key="2">
    <source>
        <dbReference type="Proteomes" id="UP000008311"/>
    </source>
</evidence>
<gene>
    <name evidence="1" type="ORF">RCOM_0024360</name>
</gene>
<accession>B9SPI9</accession>
<name>B9SPI9_RICCO</name>
<dbReference type="AlphaFoldDB" id="B9SPI9"/>
<proteinExistence type="predicted"/>
<dbReference type="Proteomes" id="UP000008311">
    <property type="component" value="Unassembled WGS sequence"/>
</dbReference>
<protein>
    <submittedName>
        <fullName evidence="1">Uncharacterized protein</fullName>
    </submittedName>
</protein>
<dbReference type="InParanoid" id="B9SPI9"/>